<dbReference type="Proteomes" id="UP000051295">
    <property type="component" value="Unassembled WGS sequence"/>
</dbReference>
<dbReference type="AlphaFoldDB" id="A0A0T5NRB7"/>
<evidence type="ECO:0000313" key="3">
    <source>
        <dbReference type="EMBL" id="KRS11499.1"/>
    </source>
</evidence>
<accession>A0A0T5NRB7</accession>
<dbReference type="Pfam" id="PF09977">
    <property type="entry name" value="Tad_C"/>
    <property type="match status" value="1"/>
</dbReference>
<feature type="domain" description="DUF2134" evidence="2">
    <location>
        <begin position="51"/>
        <end position="143"/>
    </location>
</feature>
<protein>
    <recommendedName>
        <fullName evidence="2">DUF2134 domain-containing protein</fullName>
    </recommendedName>
</protein>
<keyword evidence="1" id="KW-0812">Transmembrane</keyword>
<dbReference type="PATRIC" id="fig|1641875.4.peg.1072"/>
<sequence>MWLTDRIAQFRRDESGVVAIIVSLMLTVLFGFVALGVDVAALYRDRARLQAASDLGAMSAMADAAAAETRAIDAITKNDRAATTLTGLQTGRYFRNPAIPRTERFVPLDADTEIVNAAHVTLSDASPLYFAQIFSGTPTVDLSRSALATRTGAASFSLDSHLADLDPAALDAVLTAEYGAGAAIGVGDMTLLADAQINLGELMETIDALTGGTSRNPADVLNAVTTVDTLLDALASELPPALAGSLAGLASAAAGQDIDVATVIGGIDTRLGLTVTDFLTEIDVSALDIVKAVIASEDIDAASLGLDLDVAGIVGVDAQLTAGEPPAQSGWVAMGEEGVQLHRAAARLALDIDADPGLLTGLAGNVVATDLNVPLYVELAGATATLDEISCNASRPSDPAASFLVSHTPLHPANGTSLAALYLGTLPASTSPSAPIDPATLGFADLLTVRIAIPVPLLPDLVLADLVIQARSHVAVGSSNTDRITFTRGDVAAGDTVRSFGSELLTTNAVSTLLSSETTEIRVKPDQQGLVTGLAAPVVNTLLANLPAQLLAALTTPVDGVVDGVLASVGLELGAGELTLTGHHCELIRLVQ</sequence>
<evidence type="ECO:0000259" key="2">
    <source>
        <dbReference type="Pfam" id="PF09977"/>
    </source>
</evidence>
<comment type="caution">
    <text evidence="3">The sequence shown here is derived from an EMBL/GenBank/DDBJ whole genome shotgun (WGS) entry which is preliminary data.</text>
</comment>
<gene>
    <name evidence="3" type="ORF">XM53_16275</name>
</gene>
<evidence type="ECO:0000256" key="1">
    <source>
        <dbReference type="SAM" id="Phobius"/>
    </source>
</evidence>
<dbReference type="RefSeq" id="WP_057795221.1">
    <property type="nucleotide sequence ID" value="NZ_LAXJ01000019.1"/>
</dbReference>
<dbReference type="EMBL" id="LAXJ01000019">
    <property type="protein sequence ID" value="KRS11499.1"/>
    <property type="molecule type" value="Genomic_DNA"/>
</dbReference>
<dbReference type="InterPro" id="IPR018705">
    <property type="entry name" value="DUF2134_membrane"/>
</dbReference>
<dbReference type="OrthoDB" id="7630116at2"/>
<feature type="transmembrane region" description="Helical" evidence="1">
    <location>
        <begin position="20"/>
        <end position="43"/>
    </location>
</feature>
<dbReference type="STRING" id="1641875.XM53_16275"/>
<organism evidence="3 4">
    <name type="scientific">Roseovarius atlanticus</name>
    <dbReference type="NCBI Taxonomy" id="1641875"/>
    <lineage>
        <taxon>Bacteria</taxon>
        <taxon>Pseudomonadati</taxon>
        <taxon>Pseudomonadota</taxon>
        <taxon>Alphaproteobacteria</taxon>
        <taxon>Rhodobacterales</taxon>
        <taxon>Roseobacteraceae</taxon>
        <taxon>Roseovarius</taxon>
    </lineage>
</organism>
<name>A0A0T5NRB7_9RHOB</name>
<keyword evidence="4" id="KW-1185">Reference proteome</keyword>
<keyword evidence="1" id="KW-1133">Transmembrane helix</keyword>
<keyword evidence="1" id="KW-0472">Membrane</keyword>
<evidence type="ECO:0000313" key="4">
    <source>
        <dbReference type="Proteomes" id="UP000051295"/>
    </source>
</evidence>
<reference evidence="3 4" key="1">
    <citation type="submission" date="2015-04" db="EMBL/GenBank/DDBJ databases">
        <title>The draft genome sequence of Roseovarius sp.R12b.</title>
        <authorList>
            <person name="Li G."/>
            <person name="Lai Q."/>
            <person name="Shao Z."/>
            <person name="Yan P."/>
        </authorList>
    </citation>
    <scope>NUCLEOTIDE SEQUENCE [LARGE SCALE GENOMIC DNA]</scope>
    <source>
        <strain evidence="3 4">R12B</strain>
    </source>
</reference>
<proteinExistence type="predicted"/>